<keyword evidence="2" id="KW-1185">Reference proteome</keyword>
<accession>G5K117</accession>
<dbReference type="RefSeq" id="WP_008087900.1">
    <property type="nucleotide sequence ID" value="NZ_AEUX02000004.1"/>
</dbReference>
<protein>
    <recommendedName>
        <fullName evidence="3">MmcQ family protein</fullName>
    </recommendedName>
</protein>
<evidence type="ECO:0000313" key="1">
    <source>
        <dbReference type="EMBL" id="EHI70382.1"/>
    </source>
</evidence>
<dbReference type="InterPro" id="IPR058532">
    <property type="entry name" value="YjbR/MT2646/Rv2570-like"/>
</dbReference>
<gene>
    <name evidence="1" type="ORF">STRIC_0293</name>
</gene>
<name>G5K117_9STRE</name>
<reference evidence="1 2" key="1">
    <citation type="journal article" date="2014" name="Int. J. Syst. Evol. Microbiol.">
        <title>Phylogenomics and the dynamic genome evolution of the genus Streptococcus.</title>
        <authorList>
            <consortium name="The Broad Institute Genome Sequencing Platform"/>
            <person name="Richards V.P."/>
            <person name="Palmer S.R."/>
            <person name="Pavinski Bitar P.D."/>
            <person name="Qin X."/>
            <person name="Weinstock G.M."/>
            <person name="Highlander S.K."/>
            <person name="Town C.D."/>
            <person name="Burne R.A."/>
            <person name="Stanhope M.J."/>
        </authorList>
    </citation>
    <scope>NUCLEOTIDE SEQUENCE [LARGE SCALE GENOMIC DNA]</scope>
    <source>
        <strain evidence="1 2">707-05</strain>
    </source>
</reference>
<dbReference type="PANTHER" id="PTHR35145:SF1">
    <property type="entry name" value="CYTOPLASMIC PROTEIN"/>
    <property type="match status" value="1"/>
</dbReference>
<sequence>MSILSTYFSRKVPLFDHLIPYGFTFEDGLYTYETYFLDGAFIASFTIDSSGRISGKVIDSDLKEPYLPLQNERQMGPYVTKVRQAYQELLNHLAEPCFKEQPFLSKQANDLAEKIAKEWSDPRDYPFEKHPEFATYRVLGKWYLMIFPLLADKLDNPPKALLGKEVTLITIKVDPKILPRLLSQDGVYPAYHMSKKHWVSIILDGSFDWEVLWQLVCQSRYLANPDPLATGEERDYWIIPANLKYYDIDAEFAANRDILWTQKASIKPGDYVLIYITAPTKAIRYLCRVLKSAIPNDGYRQDATIEQLMLLSLEESFQDDWLTFEFLKKQGINAIRGPRRATPQLIAFLKEKEYLKDNPSKD</sequence>
<dbReference type="AlphaFoldDB" id="G5K117"/>
<dbReference type="OrthoDB" id="9789813at2"/>
<proteinExistence type="predicted"/>
<dbReference type="Gene3D" id="3.90.1150.30">
    <property type="match status" value="1"/>
</dbReference>
<dbReference type="InterPro" id="IPR015947">
    <property type="entry name" value="PUA-like_sf"/>
</dbReference>
<dbReference type="Pfam" id="PF04237">
    <property type="entry name" value="YjbR"/>
    <property type="match status" value="1"/>
</dbReference>
<evidence type="ECO:0008006" key="3">
    <source>
        <dbReference type="Google" id="ProtNLM"/>
    </source>
</evidence>
<dbReference type="SUPFAM" id="SSF142906">
    <property type="entry name" value="YjbR-like"/>
    <property type="match status" value="1"/>
</dbReference>
<dbReference type="Proteomes" id="UP000003330">
    <property type="component" value="Unassembled WGS sequence"/>
</dbReference>
<dbReference type="EMBL" id="AEUX02000004">
    <property type="protein sequence ID" value="EHI70382.1"/>
    <property type="molecule type" value="Genomic_DNA"/>
</dbReference>
<dbReference type="InterPro" id="IPR038056">
    <property type="entry name" value="YjbR-like_sf"/>
</dbReference>
<dbReference type="STRING" id="764299.STRIC_0293"/>
<dbReference type="SUPFAM" id="SSF88697">
    <property type="entry name" value="PUA domain-like"/>
    <property type="match status" value="1"/>
</dbReference>
<organism evidence="1 2">
    <name type="scientific">Streptococcus ictaluri 707-05</name>
    <dbReference type="NCBI Taxonomy" id="764299"/>
    <lineage>
        <taxon>Bacteria</taxon>
        <taxon>Bacillati</taxon>
        <taxon>Bacillota</taxon>
        <taxon>Bacilli</taxon>
        <taxon>Lactobacillales</taxon>
        <taxon>Streptococcaceae</taxon>
        <taxon>Streptococcus</taxon>
    </lineage>
</organism>
<dbReference type="InterPro" id="IPR007351">
    <property type="entry name" value="YjbR"/>
</dbReference>
<evidence type="ECO:0000313" key="2">
    <source>
        <dbReference type="Proteomes" id="UP000003330"/>
    </source>
</evidence>
<dbReference type="eggNOG" id="COG2315">
    <property type="taxonomic scope" value="Bacteria"/>
</dbReference>
<comment type="caution">
    <text evidence="1">The sequence shown here is derived from an EMBL/GenBank/DDBJ whole genome shotgun (WGS) entry which is preliminary data.</text>
</comment>
<dbReference type="PANTHER" id="PTHR35145">
    <property type="entry name" value="CYTOPLASMIC PROTEIN-RELATED"/>
    <property type="match status" value="1"/>
</dbReference>